<accession>A0A367RHY6</accession>
<dbReference type="AlphaFoldDB" id="A0A367RHY6"/>
<dbReference type="Pfam" id="PF08889">
    <property type="entry name" value="WbqC"/>
    <property type="match status" value="1"/>
</dbReference>
<protein>
    <recommendedName>
        <fullName evidence="3">WbqC-like protein</fullName>
    </recommendedName>
</protein>
<evidence type="ECO:0000313" key="1">
    <source>
        <dbReference type="EMBL" id="RCJ36075.1"/>
    </source>
</evidence>
<proteinExistence type="predicted"/>
<dbReference type="InterPro" id="IPR014985">
    <property type="entry name" value="WbqC"/>
</dbReference>
<name>A0A367RHY6_NOSPU</name>
<sequence length="233" mass="27810">MKITIMQPYLFPYLGYFQLINIADKFVIHDDVQYIKGGWINRNRILLNREAYLFTLSIKNDSAFLNINQRFFTENFDKERKKLLNIVDLSYRKAPYYSNIKKLLDRILYVDEINISKMITHSLKLICDYLDIGTQVYFSSELNKDKTLKGEERVISINKCLGSDHYINSIGGEKLYSREVFKKNDIKLSFLQPRFVEYNQFDNQFVPWLSIIDVLMFNDKEKIQKMLNEYDLI</sequence>
<evidence type="ECO:0008006" key="3">
    <source>
        <dbReference type="Google" id="ProtNLM"/>
    </source>
</evidence>
<organism evidence="1 2">
    <name type="scientific">Nostoc punctiforme NIES-2108</name>
    <dbReference type="NCBI Taxonomy" id="1356359"/>
    <lineage>
        <taxon>Bacteria</taxon>
        <taxon>Bacillati</taxon>
        <taxon>Cyanobacteriota</taxon>
        <taxon>Cyanophyceae</taxon>
        <taxon>Nostocales</taxon>
        <taxon>Nostocaceae</taxon>
        <taxon>Nostoc</taxon>
    </lineage>
</organism>
<evidence type="ECO:0000313" key="2">
    <source>
        <dbReference type="Proteomes" id="UP000252085"/>
    </source>
</evidence>
<gene>
    <name evidence="1" type="ORF">A6769_17345</name>
</gene>
<comment type="caution">
    <text evidence="1">The sequence shown here is derived from an EMBL/GenBank/DDBJ whole genome shotgun (WGS) entry which is preliminary data.</text>
</comment>
<dbReference type="Proteomes" id="UP000252085">
    <property type="component" value="Unassembled WGS sequence"/>
</dbReference>
<reference evidence="1 2" key="1">
    <citation type="submission" date="2016-04" db="EMBL/GenBank/DDBJ databases">
        <authorList>
            <person name="Evans L.H."/>
            <person name="Alamgir A."/>
            <person name="Owens N."/>
            <person name="Weber N.D."/>
            <person name="Virtaneva K."/>
            <person name="Barbian K."/>
            <person name="Babar A."/>
            <person name="Rosenke K."/>
        </authorList>
    </citation>
    <scope>NUCLEOTIDE SEQUENCE [LARGE SCALE GENOMIC DNA]</scope>
    <source>
        <strain evidence="1">NIES-2108</strain>
    </source>
</reference>
<dbReference type="EMBL" id="LXQE01000150">
    <property type="protein sequence ID" value="RCJ36075.1"/>
    <property type="molecule type" value="Genomic_DNA"/>
</dbReference>